<dbReference type="Proteomes" id="UP000008204">
    <property type="component" value="Chromosome"/>
</dbReference>
<dbReference type="Pfam" id="PF13231">
    <property type="entry name" value="PMT_2"/>
    <property type="match status" value="1"/>
</dbReference>
<keyword evidence="2" id="KW-1003">Cell membrane</keyword>
<dbReference type="InterPro" id="IPR050297">
    <property type="entry name" value="LipidA_mod_glycosyltrf_83"/>
</dbReference>
<feature type="transmembrane region" description="Helical" evidence="8">
    <location>
        <begin position="157"/>
        <end position="185"/>
    </location>
</feature>
<evidence type="ECO:0000313" key="10">
    <source>
        <dbReference type="EMBL" id="ACK67903.1"/>
    </source>
</evidence>
<feature type="transmembrane region" description="Helical" evidence="8">
    <location>
        <begin position="365"/>
        <end position="385"/>
    </location>
</feature>
<keyword evidence="7 8" id="KW-0472">Membrane</keyword>
<feature type="transmembrane region" description="Helical" evidence="8">
    <location>
        <begin position="101"/>
        <end position="119"/>
    </location>
</feature>
<evidence type="ECO:0000256" key="3">
    <source>
        <dbReference type="ARBA" id="ARBA00022676"/>
    </source>
</evidence>
<dbReference type="GO" id="GO:0009103">
    <property type="term" value="P:lipopolysaccharide biosynthetic process"/>
    <property type="evidence" value="ECO:0007669"/>
    <property type="project" value="UniProtKB-ARBA"/>
</dbReference>
<dbReference type="GO" id="GO:0016763">
    <property type="term" value="F:pentosyltransferase activity"/>
    <property type="evidence" value="ECO:0007669"/>
    <property type="project" value="TreeGrafter"/>
</dbReference>
<dbReference type="CAZy" id="GT83">
    <property type="family name" value="Glycosyltransferase Family 83"/>
</dbReference>
<dbReference type="OrthoDB" id="9811222at2"/>
<dbReference type="PANTHER" id="PTHR33908:SF11">
    <property type="entry name" value="MEMBRANE PROTEIN"/>
    <property type="match status" value="1"/>
</dbReference>
<name>B7K577_RIPO1</name>
<keyword evidence="6 8" id="KW-1133">Transmembrane helix</keyword>
<protein>
    <submittedName>
        <fullName evidence="10">Putative glycosyl transferase</fullName>
    </submittedName>
</protein>
<evidence type="ECO:0000256" key="7">
    <source>
        <dbReference type="ARBA" id="ARBA00023136"/>
    </source>
</evidence>
<organism evidence="10 11">
    <name type="scientific">Rippkaea orientalis (strain PCC 8801 / RF-1)</name>
    <name type="common">Cyanothece sp. (strain PCC 8801)</name>
    <dbReference type="NCBI Taxonomy" id="41431"/>
    <lineage>
        <taxon>Bacteria</taxon>
        <taxon>Bacillati</taxon>
        <taxon>Cyanobacteriota</taxon>
        <taxon>Cyanophyceae</taxon>
        <taxon>Oscillatoriophycideae</taxon>
        <taxon>Chroococcales</taxon>
        <taxon>Aphanothecaceae</taxon>
        <taxon>Rippkaea</taxon>
        <taxon>Rippkaea orientalis</taxon>
    </lineage>
</organism>
<evidence type="ECO:0000259" key="9">
    <source>
        <dbReference type="Pfam" id="PF13231"/>
    </source>
</evidence>
<feature type="domain" description="Glycosyltransferase RgtA/B/C/D-like" evidence="9">
    <location>
        <begin position="47"/>
        <end position="215"/>
    </location>
</feature>
<dbReference type="AlphaFoldDB" id="B7K577"/>
<feature type="transmembrane region" description="Helical" evidence="8">
    <location>
        <begin position="250"/>
        <end position="272"/>
    </location>
</feature>
<dbReference type="RefSeq" id="WP_012597157.1">
    <property type="nucleotide sequence ID" value="NC_011726.1"/>
</dbReference>
<sequence length="550" mass="62932">MTWQQSVFQILLVGLVFRSILALWLFPGYDEGYYYLYSQHLDWSYFDHPPLVALTTGFGVWLTGIASPFTLRLGTLILYTGSLLLLYLTSARLFNHQGAKITLIIASIIPIFTVGFGVITLPDSPLIFFWSASLYCAVCEFFPTANQSYRPSYRLSILGILVGLACLSKYHGFILALGLIAFCLTSSKHRCALFSPWMGLAIGLFIITLFPLWFWNLQHNWVSLRFQLFHRFDPPPEGIVSPSGYNLLKVFGVFLTGIGLLFPTIGFPLWWVNLRTLINQFSDIFPHKWLQYSWVFPLRERDDFLKEKQLLILWVSLPLMVGFTLLGGKQQILVTWPIPGFWGATLLLGIYAFQWQQRSRYLIRWWLGGTGIIISTILFLLLLHITTGTLQKSSHSAIFGGFLEPKSDPANELIDIQQLRQGFASSPVLLNALQNSHFIFSNAYYLGGLIDLALRPLNPIPVTCFSYDRRGFSFWPDTDQWIGEDALYITLERFHKMPHLNNEFRDYFLSFQEIGTVPIQRGGVVVTIFHVYQAKTLLRPYSSPINNQLN</sequence>
<dbReference type="GO" id="GO:0005886">
    <property type="term" value="C:plasma membrane"/>
    <property type="evidence" value="ECO:0007669"/>
    <property type="project" value="UniProtKB-SubCell"/>
</dbReference>
<keyword evidence="3" id="KW-0328">Glycosyltransferase</keyword>
<keyword evidence="4 10" id="KW-0808">Transferase</keyword>
<dbReference type="EMBL" id="CP001287">
    <property type="protein sequence ID" value="ACK67903.1"/>
    <property type="molecule type" value="Genomic_DNA"/>
</dbReference>
<evidence type="ECO:0000256" key="8">
    <source>
        <dbReference type="SAM" id="Phobius"/>
    </source>
</evidence>
<evidence type="ECO:0000256" key="2">
    <source>
        <dbReference type="ARBA" id="ARBA00022475"/>
    </source>
</evidence>
<feature type="transmembrane region" description="Helical" evidence="8">
    <location>
        <begin position="7"/>
        <end position="29"/>
    </location>
</feature>
<proteinExistence type="predicted"/>
<dbReference type="KEGG" id="cyp:PCC8801_3962"/>
<dbReference type="STRING" id="41431.PCC8801_3962"/>
<keyword evidence="5 8" id="KW-0812">Transmembrane</keyword>
<evidence type="ECO:0000256" key="1">
    <source>
        <dbReference type="ARBA" id="ARBA00004651"/>
    </source>
</evidence>
<evidence type="ECO:0000313" key="11">
    <source>
        <dbReference type="Proteomes" id="UP000008204"/>
    </source>
</evidence>
<keyword evidence="11" id="KW-1185">Reference proteome</keyword>
<gene>
    <name evidence="10" type="ordered locus">PCC8801_3962</name>
</gene>
<feature type="transmembrane region" description="Helical" evidence="8">
    <location>
        <begin position="334"/>
        <end position="353"/>
    </location>
</feature>
<accession>B7K577</accession>
<dbReference type="PANTHER" id="PTHR33908">
    <property type="entry name" value="MANNOSYLTRANSFERASE YKCB-RELATED"/>
    <property type="match status" value="1"/>
</dbReference>
<feature type="transmembrane region" description="Helical" evidence="8">
    <location>
        <begin position="76"/>
        <end position="95"/>
    </location>
</feature>
<comment type="subcellular location">
    <subcellularLocation>
        <location evidence="1">Cell membrane</location>
        <topology evidence="1">Multi-pass membrane protein</topology>
    </subcellularLocation>
</comment>
<evidence type="ECO:0000256" key="6">
    <source>
        <dbReference type="ARBA" id="ARBA00022989"/>
    </source>
</evidence>
<feature type="transmembrane region" description="Helical" evidence="8">
    <location>
        <begin position="197"/>
        <end position="215"/>
    </location>
</feature>
<dbReference type="eggNOG" id="COG1807">
    <property type="taxonomic scope" value="Bacteria"/>
</dbReference>
<reference evidence="11" key="1">
    <citation type="journal article" date="2011" name="MBio">
        <title>Novel metabolic attributes of the genus Cyanothece, comprising a group of unicellular nitrogen-fixing Cyanobacteria.</title>
        <authorList>
            <person name="Bandyopadhyay A."/>
            <person name="Elvitigala T."/>
            <person name="Welsh E."/>
            <person name="Stockel J."/>
            <person name="Liberton M."/>
            <person name="Min H."/>
            <person name="Sherman L.A."/>
            <person name="Pakrasi H.B."/>
        </authorList>
    </citation>
    <scope>NUCLEOTIDE SEQUENCE [LARGE SCALE GENOMIC DNA]</scope>
    <source>
        <strain evidence="11">PCC 8801</strain>
    </source>
</reference>
<feature type="transmembrane region" description="Helical" evidence="8">
    <location>
        <begin position="310"/>
        <end position="328"/>
    </location>
</feature>
<dbReference type="HOGENOM" id="CLU_016165_1_0_3"/>
<evidence type="ECO:0000256" key="5">
    <source>
        <dbReference type="ARBA" id="ARBA00022692"/>
    </source>
</evidence>
<evidence type="ECO:0000256" key="4">
    <source>
        <dbReference type="ARBA" id="ARBA00022679"/>
    </source>
</evidence>
<dbReference type="InterPro" id="IPR038731">
    <property type="entry name" value="RgtA/B/C-like"/>
</dbReference>